<accession>A0AAD9LF03</accession>
<name>A0AAD9LF03_BABDI</name>
<evidence type="ECO:0000313" key="2">
    <source>
        <dbReference type="EMBL" id="KAK1934040.1"/>
    </source>
</evidence>
<feature type="region of interest" description="Disordered" evidence="1">
    <location>
        <begin position="27"/>
        <end position="74"/>
    </location>
</feature>
<gene>
    <name evidence="2" type="ORF">X943_002157</name>
</gene>
<feature type="compositionally biased region" description="Basic and acidic residues" evidence="1">
    <location>
        <begin position="212"/>
        <end position="221"/>
    </location>
</feature>
<evidence type="ECO:0000256" key="1">
    <source>
        <dbReference type="SAM" id="MobiDB-lite"/>
    </source>
</evidence>
<evidence type="ECO:0000313" key="3">
    <source>
        <dbReference type="Proteomes" id="UP001195914"/>
    </source>
</evidence>
<keyword evidence="3" id="KW-1185">Reference proteome</keyword>
<feature type="region of interest" description="Disordered" evidence="1">
    <location>
        <begin position="197"/>
        <end position="228"/>
    </location>
</feature>
<reference evidence="2" key="2">
    <citation type="submission" date="2021-05" db="EMBL/GenBank/DDBJ databases">
        <authorList>
            <person name="Pain A."/>
        </authorList>
    </citation>
    <scope>NUCLEOTIDE SEQUENCE</scope>
    <source>
        <strain evidence="2">1802A</strain>
    </source>
</reference>
<comment type="caution">
    <text evidence="2">The sequence shown here is derived from an EMBL/GenBank/DDBJ whole genome shotgun (WGS) entry which is preliminary data.</text>
</comment>
<proteinExistence type="predicted"/>
<reference evidence="2" key="1">
    <citation type="journal article" date="2014" name="Nucleic Acids Res.">
        <title>The evolutionary dynamics of variant antigen genes in Babesia reveal a history of genomic innovation underlying host-parasite interaction.</title>
        <authorList>
            <person name="Jackson A.P."/>
            <person name="Otto T.D."/>
            <person name="Darby A."/>
            <person name="Ramaprasad A."/>
            <person name="Xia D."/>
            <person name="Echaide I.E."/>
            <person name="Farber M."/>
            <person name="Gahlot S."/>
            <person name="Gamble J."/>
            <person name="Gupta D."/>
            <person name="Gupta Y."/>
            <person name="Jackson L."/>
            <person name="Malandrin L."/>
            <person name="Malas T.B."/>
            <person name="Moussa E."/>
            <person name="Nair M."/>
            <person name="Reid A.J."/>
            <person name="Sanders M."/>
            <person name="Sharma J."/>
            <person name="Tracey A."/>
            <person name="Quail M.A."/>
            <person name="Weir W."/>
            <person name="Wastling J.M."/>
            <person name="Hall N."/>
            <person name="Willadsen P."/>
            <person name="Lingelbach K."/>
            <person name="Shiels B."/>
            <person name="Tait A."/>
            <person name="Berriman M."/>
            <person name="Allred D.R."/>
            <person name="Pain A."/>
        </authorList>
    </citation>
    <scope>NUCLEOTIDE SEQUENCE</scope>
    <source>
        <strain evidence="2">1802A</strain>
    </source>
</reference>
<dbReference type="AlphaFoldDB" id="A0AAD9LF03"/>
<feature type="compositionally biased region" description="Acidic residues" evidence="1">
    <location>
        <begin position="199"/>
        <end position="209"/>
    </location>
</feature>
<dbReference type="Proteomes" id="UP001195914">
    <property type="component" value="Unassembled WGS sequence"/>
</dbReference>
<organism evidence="2 3">
    <name type="scientific">Babesia divergens</name>
    <dbReference type="NCBI Taxonomy" id="32595"/>
    <lineage>
        <taxon>Eukaryota</taxon>
        <taxon>Sar</taxon>
        <taxon>Alveolata</taxon>
        <taxon>Apicomplexa</taxon>
        <taxon>Aconoidasida</taxon>
        <taxon>Piroplasmida</taxon>
        <taxon>Babesiidae</taxon>
        <taxon>Babesia</taxon>
    </lineage>
</organism>
<protein>
    <submittedName>
        <fullName evidence="2">Uncharacterized protein</fullName>
    </submittedName>
</protein>
<feature type="compositionally biased region" description="Basic and acidic residues" evidence="1">
    <location>
        <begin position="30"/>
        <end position="40"/>
    </location>
</feature>
<dbReference type="EMBL" id="JAHBMH010000067">
    <property type="protein sequence ID" value="KAK1934040.1"/>
    <property type="molecule type" value="Genomic_DNA"/>
</dbReference>
<sequence length="340" mass="38143">MSAVAVPITERCDTRFEADTFFNFPDECDEQQRGIGHDTHTPLPTDDSADTPKAHVMGLPEPGKTETASTQLDTDDMKSGFDEKMVHRKSDLLNNISIFKSKHPEKMTLPEYMMHAYVIIHTKNPNTILTYEIITAHTQKDADEFPRTLAAQTLSRLEQEDFGVGAADLLHTDFNNHPELTQLDQQFTWIGQMCSTAAEETEEEVEDQSIETTRDDSDATQKDANAADAKTVENDASITFADLMKVTDLPNDVMYEALRLHGNRLVQRSVYGSGKGLYAGNSSNSNQNAAAKVNATSAEIKGFMENIQKYSIDNKVPNQYYGEERRMTTRQSALLRKKYL</sequence>